<dbReference type="InterPro" id="IPR000270">
    <property type="entry name" value="PB1_dom"/>
</dbReference>
<feature type="compositionally biased region" description="Polar residues" evidence="1">
    <location>
        <begin position="173"/>
        <end position="187"/>
    </location>
</feature>
<dbReference type="CDD" id="cd06401">
    <property type="entry name" value="PB1_TFG"/>
    <property type="match status" value="1"/>
</dbReference>
<dbReference type="EMBL" id="AY449459">
    <property type="protein sequence ID" value="AAS21370.1"/>
    <property type="molecule type" value="Genomic_DNA"/>
</dbReference>
<dbReference type="InterPro" id="IPR033512">
    <property type="entry name" value="TFG"/>
</dbReference>
<feature type="compositionally biased region" description="Polar residues" evidence="1">
    <location>
        <begin position="235"/>
        <end position="247"/>
    </location>
</feature>
<reference evidence="3" key="2">
    <citation type="journal article" date="2005" name="Curr. Biol.">
        <title>Remodelling of the homeobox gene complement in the tunicate Oikopleura dioica.</title>
        <authorList>
            <person name="Edvardsen R.B."/>
            <person name="Seo H.C."/>
            <person name="Jensen M.F."/>
            <person name="Mialon A."/>
            <person name="Mikhaleva J."/>
            <person name="Bjordal M."/>
            <person name="Cartry J."/>
            <person name="Reinhardt R."/>
            <person name="Weissenbach J."/>
            <person name="Wincker P."/>
            <person name="Chourrout D."/>
        </authorList>
    </citation>
    <scope>NUCLEOTIDE SEQUENCE</scope>
</reference>
<feature type="compositionally biased region" description="Low complexity" evidence="1">
    <location>
        <begin position="356"/>
        <end position="425"/>
    </location>
</feature>
<feature type="compositionally biased region" description="Low complexity" evidence="1">
    <location>
        <begin position="217"/>
        <end position="234"/>
    </location>
</feature>
<feature type="compositionally biased region" description="Low complexity" evidence="1">
    <location>
        <begin position="188"/>
        <end position="201"/>
    </location>
</feature>
<dbReference type="GO" id="GO:0048208">
    <property type="term" value="P:COPII vesicle coating"/>
    <property type="evidence" value="ECO:0007669"/>
    <property type="project" value="InterPro"/>
</dbReference>
<feature type="compositionally biased region" description="Low complexity" evidence="1">
    <location>
        <begin position="286"/>
        <end position="308"/>
    </location>
</feature>
<name>Q675Z5_OIKDI</name>
<dbReference type="SMART" id="SM00666">
    <property type="entry name" value="PB1"/>
    <property type="match status" value="1"/>
</dbReference>
<evidence type="ECO:0000259" key="2">
    <source>
        <dbReference type="PROSITE" id="PS51745"/>
    </source>
</evidence>
<dbReference type="InterPro" id="IPR053793">
    <property type="entry name" value="PB1-like"/>
</dbReference>
<dbReference type="AlphaFoldDB" id="Q675Z5"/>
<sequence>MVILKTEFKGDRRNIPLANEQLTFDDLLLMLCRIYSADIGDDDLVKYLDSENDWITMNDSNDLSFAIQLAEDDGRKFLKIKVGSGNSDVPEDVLADLRSIRDGAIGLIGTCNKYLRKYRLTGANSSKSSASESLPVVTPEVETKQEVAEKRSFQESTPKPEPEKPEVSEFDPYNQTPVDRPSSQASFAPSTASSIPQQQQAPPTPKATPAHIPEPTPVQAEVPAPVPVAPSQSTLESSFADPSSAQSFEPIPSQAQYSAFNSSANSSSAPSPYPGGDKSQNSLHGQPQASSQPSAFSSPQVQQSQQPAAVPPPTQQQMPVEHQPKASQAAPTPVQPPVSGAGAYFYGQDATQEQTPVSQPPAQQQQQQLQQQQPPAVSQQQLYEQQQQAYQQQYQQYYAQQQQHQQQQQSQHHQQQHQQQQQYPQGAHGQPNPNMGYNQQYATPQASAGPPAASGPPSGPPMVIIRKLYLLKIFSGCSFWRLQT</sequence>
<dbReference type="Gene3D" id="3.10.20.90">
    <property type="entry name" value="Phosphatidylinositol 3-kinase Catalytic Subunit, Chain A, domain 1"/>
    <property type="match status" value="1"/>
</dbReference>
<dbReference type="InterPro" id="IPR034857">
    <property type="entry name" value="PB1_TFG"/>
</dbReference>
<accession>Q675Z5</accession>
<gene>
    <name evidence="3" type="ORF">003-11</name>
</gene>
<feature type="region of interest" description="Disordered" evidence="1">
    <location>
        <begin position="125"/>
        <end position="458"/>
    </location>
</feature>
<dbReference type="PANTHER" id="PTHR15335:SF7">
    <property type="entry name" value="PROTEIN TFG"/>
    <property type="match status" value="1"/>
</dbReference>
<organism evidence="3">
    <name type="scientific">Oikopleura dioica</name>
    <name type="common">Tunicate</name>
    <dbReference type="NCBI Taxonomy" id="34765"/>
    <lineage>
        <taxon>Eukaryota</taxon>
        <taxon>Metazoa</taxon>
        <taxon>Chordata</taxon>
        <taxon>Tunicata</taxon>
        <taxon>Appendicularia</taxon>
        <taxon>Copelata</taxon>
        <taxon>Oikopleuridae</taxon>
        <taxon>Oikopleura</taxon>
    </lineage>
</organism>
<feature type="compositionally biased region" description="Basic and acidic residues" evidence="1">
    <location>
        <begin position="141"/>
        <end position="167"/>
    </location>
</feature>
<feature type="compositionally biased region" description="Polar residues" evidence="1">
    <location>
        <begin position="431"/>
        <end position="445"/>
    </location>
</feature>
<proteinExistence type="predicted"/>
<dbReference type="GO" id="GO:0042802">
    <property type="term" value="F:identical protein binding"/>
    <property type="evidence" value="ECO:0007669"/>
    <property type="project" value="InterPro"/>
</dbReference>
<dbReference type="PROSITE" id="PS51745">
    <property type="entry name" value="PB1"/>
    <property type="match status" value="1"/>
</dbReference>
<feature type="domain" description="PB1" evidence="2">
    <location>
        <begin position="1"/>
        <end position="85"/>
    </location>
</feature>
<evidence type="ECO:0000313" key="3">
    <source>
        <dbReference type="EMBL" id="AAS21370.1"/>
    </source>
</evidence>
<dbReference type="PANTHER" id="PTHR15335">
    <property type="entry name" value="PROTEIN TFG"/>
    <property type="match status" value="1"/>
</dbReference>
<protein>
    <submittedName>
        <fullName evidence="3">PB1 domain-containing protein</fullName>
    </submittedName>
</protein>
<dbReference type="SUPFAM" id="SSF54277">
    <property type="entry name" value="CAD &amp; PB1 domains"/>
    <property type="match status" value="1"/>
</dbReference>
<evidence type="ECO:0000256" key="1">
    <source>
        <dbReference type="SAM" id="MobiDB-lite"/>
    </source>
</evidence>
<dbReference type="Pfam" id="PF00564">
    <property type="entry name" value="PB1"/>
    <property type="match status" value="1"/>
</dbReference>
<feature type="compositionally biased region" description="Pro residues" evidence="1">
    <location>
        <begin position="202"/>
        <end position="216"/>
    </location>
</feature>
<dbReference type="GO" id="GO:0070971">
    <property type="term" value="C:endoplasmic reticulum exit site"/>
    <property type="evidence" value="ECO:0007669"/>
    <property type="project" value="TreeGrafter"/>
</dbReference>
<feature type="compositionally biased region" description="Low complexity" evidence="1">
    <location>
        <begin position="253"/>
        <end position="270"/>
    </location>
</feature>
<reference evidence="3" key="1">
    <citation type="journal article" date="2004" name="Nature">
        <title>Hox cluster disintegration with persistent anteroposterior order of expression in Oikopleura dioica.</title>
        <authorList>
            <person name="Seo H.C."/>
            <person name="Edvardsen R.B."/>
            <person name="Maeland A.D."/>
            <person name="Bjordal M."/>
            <person name="Jensen M.F."/>
            <person name="Hansen A."/>
            <person name="Flaat M."/>
            <person name="Weissenbach J."/>
            <person name="Lehrach H."/>
            <person name="Wincker P."/>
            <person name="Reinhardt R."/>
            <person name="Chourrout D."/>
        </authorList>
    </citation>
    <scope>NUCLEOTIDE SEQUENCE</scope>
</reference>